<proteinExistence type="predicted"/>
<evidence type="ECO:0000256" key="6">
    <source>
        <dbReference type="ARBA" id="ARBA00023315"/>
    </source>
</evidence>
<dbReference type="PROSITE" id="PS51186">
    <property type="entry name" value="GNAT"/>
    <property type="match status" value="1"/>
</dbReference>
<name>A0A919XA38_9BACI</name>
<evidence type="ECO:0000313" key="11">
    <source>
        <dbReference type="Proteomes" id="UP000676917"/>
    </source>
</evidence>
<dbReference type="InterPro" id="IPR000182">
    <property type="entry name" value="GNAT_dom"/>
</dbReference>
<sequence length="149" mass="17090">MSLGEILVAGKKQLDGLTKLAMELWQGHDFMEFKQEFEEMLQTDKDRFLLYVVDGEAVAFMHLSIRTEYVEGADSSPTGYIEGVYVSPSYRRRGISTKLFHEGKKWLVEHGCKQVGSDMEIDNKDSYPFHISLGFQEAGRLITFIRDLD</sequence>
<dbReference type="InterPro" id="IPR016181">
    <property type="entry name" value="Acyl_CoA_acyltransferase"/>
</dbReference>
<dbReference type="Gene3D" id="3.40.630.30">
    <property type="match status" value="1"/>
</dbReference>
<keyword evidence="4" id="KW-0808">Transferase</keyword>
<comment type="subunit">
    <text evidence="1">Homodimer.</text>
</comment>
<evidence type="ECO:0000256" key="2">
    <source>
        <dbReference type="ARBA" id="ARBA00012888"/>
    </source>
</evidence>
<keyword evidence="6" id="KW-0012">Acyltransferase</keyword>
<dbReference type="GO" id="GO:0047663">
    <property type="term" value="F:aminoglycoside 6'-N-acetyltransferase activity"/>
    <property type="evidence" value="ECO:0007669"/>
    <property type="project" value="UniProtKB-EC"/>
</dbReference>
<organism evidence="10 11">
    <name type="scientific">Ornithinibacillus bavariensis</name>
    <dbReference type="NCBI Taxonomy" id="545502"/>
    <lineage>
        <taxon>Bacteria</taxon>
        <taxon>Bacillati</taxon>
        <taxon>Bacillota</taxon>
        <taxon>Bacilli</taxon>
        <taxon>Bacillales</taxon>
        <taxon>Bacillaceae</taxon>
        <taxon>Ornithinibacillus</taxon>
    </lineage>
</organism>
<keyword evidence="5" id="KW-0046">Antibiotic resistance</keyword>
<comment type="caution">
    <text evidence="10">The sequence shown here is derived from an EMBL/GenBank/DDBJ whole genome shotgun (WGS) entry which is preliminary data.</text>
</comment>
<dbReference type="SUPFAM" id="SSF55729">
    <property type="entry name" value="Acyl-CoA N-acyltransferases (Nat)"/>
    <property type="match status" value="1"/>
</dbReference>
<evidence type="ECO:0000256" key="7">
    <source>
        <dbReference type="ARBA" id="ARBA00029660"/>
    </source>
</evidence>
<dbReference type="CDD" id="cd04301">
    <property type="entry name" value="NAT_SF"/>
    <property type="match status" value="1"/>
</dbReference>
<evidence type="ECO:0000256" key="8">
    <source>
        <dbReference type="ARBA" id="ARBA00048923"/>
    </source>
</evidence>
<dbReference type="PIRSF" id="PIRSF000452">
    <property type="entry name" value="6-N-acetyltransf"/>
    <property type="match status" value="1"/>
</dbReference>
<evidence type="ECO:0000256" key="5">
    <source>
        <dbReference type="ARBA" id="ARBA00023251"/>
    </source>
</evidence>
<evidence type="ECO:0000313" key="10">
    <source>
        <dbReference type="EMBL" id="GIO27300.1"/>
    </source>
</evidence>
<dbReference type="GO" id="GO:0046677">
    <property type="term" value="P:response to antibiotic"/>
    <property type="evidence" value="ECO:0007669"/>
    <property type="project" value="UniProtKB-KW"/>
</dbReference>
<protein>
    <recommendedName>
        <fullName evidence="3">Aminoglycoside N(6')-acetyltransferase type 1</fullName>
        <ecNumber evidence="2">2.3.1.82</ecNumber>
    </recommendedName>
    <alternativeName>
        <fullName evidence="7">Aminoglycoside resistance protein</fullName>
    </alternativeName>
</protein>
<dbReference type="EC" id="2.3.1.82" evidence="2"/>
<gene>
    <name evidence="10" type="ORF">J43TS3_19110</name>
</gene>
<evidence type="ECO:0000259" key="9">
    <source>
        <dbReference type="PROSITE" id="PS51186"/>
    </source>
</evidence>
<accession>A0A919XA38</accession>
<dbReference type="InterPro" id="IPR024170">
    <property type="entry name" value="Aminoglycoside_N6-AcTrfrase"/>
</dbReference>
<dbReference type="RefSeq" id="WP_212920790.1">
    <property type="nucleotide sequence ID" value="NZ_BORP01000003.1"/>
</dbReference>
<comment type="catalytic activity">
    <reaction evidence="8">
        <text>kanamycin B + acetyl-CoA = N(6')-acetylkanamycin B + CoA + H(+)</text>
        <dbReference type="Rhea" id="RHEA:16449"/>
        <dbReference type="ChEBI" id="CHEBI:15378"/>
        <dbReference type="ChEBI" id="CHEBI:57287"/>
        <dbReference type="ChEBI" id="CHEBI:57288"/>
        <dbReference type="ChEBI" id="CHEBI:58390"/>
        <dbReference type="ChEBI" id="CHEBI:58549"/>
        <dbReference type="EC" id="2.3.1.82"/>
    </reaction>
</comment>
<evidence type="ECO:0000256" key="4">
    <source>
        <dbReference type="ARBA" id="ARBA00022679"/>
    </source>
</evidence>
<reference evidence="10" key="1">
    <citation type="submission" date="2021-03" db="EMBL/GenBank/DDBJ databases">
        <title>Antimicrobial resistance genes in bacteria isolated from Japanese honey, and their potential for conferring macrolide and lincosamide resistance in the American foulbrood pathogen Paenibacillus larvae.</title>
        <authorList>
            <person name="Okamoto M."/>
            <person name="Kumagai M."/>
            <person name="Kanamori H."/>
            <person name="Takamatsu D."/>
        </authorList>
    </citation>
    <scope>NUCLEOTIDE SEQUENCE</scope>
    <source>
        <strain evidence="10">J43TS3</strain>
    </source>
</reference>
<dbReference type="Pfam" id="PF00583">
    <property type="entry name" value="Acetyltransf_1"/>
    <property type="match status" value="1"/>
</dbReference>
<feature type="domain" description="N-acetyltransferase" evidence="9">
    <location>
        <begin position="4"/>
        <end position="149"/>
    </location>
</feature>
<dbReference type="NCBIfam" id="NF043067">
    <property type="entry name" value="AAC_6p_group_E"/>
    <property type="match status" value="1"/>
</dbReference>
<dbReference type="EMBL" id="BORP01000003">
    <property type="protein sequence ID" value="GIO27300.1"/>
    <property type="molecule type" value="Genomic_DNA"/>
</dbReference>
<keyword evidence="11" id="KW-1185">Reference proteome</keyword>
<dbReference type="AlphaFoldDB" id="A0A919XA38"/>
<dbReference type="PANTHER" id="PTHR43072">
    <property type="entry name" value="N-ACETYLTRANSFERASE"/>
    <property type="match status" value="1"/>
</dbReference>
<evidence type="ECO:0000256" key="1">
    <source>
        <dbReference type="ARBA" id="ARBA00011738"/>
    </source>
</evidence>
<evidence type="ECO:0000256" key="3">
    <source>
        <dbReference type="ARBA" id="ARBA00017677"/>
    </source>
</evidence>
<dbReference type="Proteomes" id="UP000676917">
    <property type="component" value="Unassembled WGS sequence"/>
</dbReference>